<evidence type="ECO:0000256" key="1">
    <source>
        <dbReference type="ARBA" id="ARBA00004141"/>
    </source>
</evidence>
<evidence type="ECO:0000259" key="6">
    <source>
        <dbReference type="Pfam" id="PF12430"/>
    </source>
</evidence>
<dbReference type="STRING" id="307507.A0A2V0PPQ4"/>
<comment type="subcellular location">
    <subcellularLocation>
        <location evidence="1">Membrane</location>
        <topology evidence="1">Multi-pass membrane protein</topology>
    </subcellularLocation>
</comment>
<dbReference type="GO" id="GO:0010427">
    <property type="term" value="F:abscisic acid binding"/>
    <property type="evidence" value="ECO:0007669"/>
    <property type="project" value="TreeGrafter"/>
</dbReference>
<reference evidence="8 9" key="1">
    <citation type="journal article" date="2018" name="Sci. Rep.">
        <title>Raphidocelis subcapitata (=Pseudokirchneriella subcapitata) provides an insight into genome evolution and environmental adaptations in the Sphaeropleales.</title>
        <authorList>
            <person name="Suzuki S."/>
            <person name="Yamaguchi H."/>
            <person name="Nakajima N."/>
            <person name="Kawachi M."/>
        </authorList>
    </citation>
    <scope>NUCLEOTIDE SEQUENCE [LARGE SCALE GENOMIC DNA]</scope>
    <source>
        <strain evidence="8 9">NIES-35</strain>
    </source>
</reference>
<dbReference type="Pfam" id="PF12430">
    <property type="entry name" value="ABA_GPCR"/>
    <property type="match status" value="1"/>
</dbReference>
<organism evidence="8 9">
    <name type="scientific">Raphidocelis subcapitata</name>
    <dbReference type="NCBI Taxonomy" id="307507"/>
    <lineage>
        <taxon>Eukaryota</taxon>
        <taxon>Viridiplantae</taxon>
        <taxon>Chlorophyta</taxon>
        <taxon>core chlorophytes</taxon>
        <taxon>Chlorophyceae</taxon>
        <taxon>CS clade</taxon>
        <taxon>Sphaeropleales</taxon>
        <taxon>Selenastraceae</taxon>
        <taxon>Raphidocelis</taxon>
    </lineage>
</organism>
<evidence type="ECO:0000313" key="9">
    <source>
        <dbReference type="Proteomes" id="UP000247498"/>
    </source>
</evidence>
<gene>
    <name evidence="8" type="ORF">Rsub_12761</name>
</gene>
<dbReference type="Pfam" id="PF12537">
    <property type="entry name" value="GPHR_N"/>
    <property type="match status" value="1"/>
</dbReference>
<feature type="transmembrane region" description="Helical" evidence="5">
    <location>
        <begin position="7"/>
        <end position="28"/>
    </location>
</feature>
<dbReference type="PANTHER" id="PTHR15948:SF0">
    <property type="entry name" value="GOLGI PH REGULATOR A-RELATED"/>
    <property type="match status" value="1"/>
</dbReference>
<proteinExistence type="predicted"/>
<dbReference type="PANTHER" id="PTHR15948">
    <property type="entry name" value="G-PROTEIN COUPLED RECEPTOR 89-RELATED"/>
    <property type="match status" value="1"/>
</dbReference>
<keyword evidence="4 5" id="KW-0472">Membrane</keyword>
<dbReference type="EMBL" id="BDRX01000187">
    <property type="protein sequence ID" value="GBG00031.1"/>
    <property type="molecule type" value="Genomic_DNA"/>
</dbReference>
<dbReference type="FunCoup" id="A0A2V0PPQ4">
    <property type="interactions" value="1828"/>
</dbReference>
<evidence type="ECO:0000256" key="5">
    <source>
        <dbReference type="SAM" id="Phobius"/>
    </source>
</evidence>
<dbReference type="InterPro" id="IPR025969">
    <property type="entry name" value="ABA_GPCR_dom"/>
</dbReference>
<dbReference type="Proteomes" id="UP000247498">
    <property type="component" value="Unassembled WGS sequence"/>
</dbReference>
<protein>
    <submittedName>
        <fullName evidence="8">Uncharacterized protein</fullName>
    </submittedName>
</protein>
<feature type="transmembrane region" description="Helical" evidence="5">
    <location>
        <begin position="458"/>
        <end position="476"/>
    </location>
</feature>
<dbReference type="GO" id="GO:0009737">
    <property type="term" value="P:response to abscisic acid"/>
    <property type="evidence" value="ECO:0007669"/>
    <property type="project" value="TreeGrafter"/>
</dbReference>
<comment type="caution">
    <text evidence="8">The sequence shown here is derived from an EMBL/GenBank/DDBJ whole genome shotgun (WGS) entry which is preliminary data.</text>
</comment>
<dbReference type="GO" id="GO:0016020">
    <property type="term" value="C:membrane"/>
    <property type="evidence" value="ECO:0007669"/>
    <property type="project" value="UniProtKB-SubCell"/>
</dbReference>
<evidence type="ECO:0000313" key="8">
    <source>
        <dbReference type="EMBL" id="GBG00031.1"/>
    </source>
</evidence>
<feature type="transmembrane region" description="Helical" evidence="5">
    <location>
        <begin position="396"/>
        <end position="416"/>
    </location>
</feature>
<feature type="transmembrane region" description="Helical" evidence="5">
    <location>
        <begin position="73"/>
        <end position="92"/>
    </location>
</feature>
<evidence type="ECO:0000259" key="7">
    <source>
        <dbReference type="Pfam" id="PF12537"/>
    </source>
</evidence>
<evidence type="ECO:0000256" key="4">
    <source>
        <dbReference type="ARBA" id="ARBA00023136"/>
    </source>
</evidence>
<dbReference type="AlphaFoldDB" id="A0A2V0PPQ4"/>
<keyword evidence="9" id="KW-1185">Reference proteome</keyword>
<accession>A0A2V0PPQ4</accession>
<evidence type="ECO:0000256" key="3">
    <source>
        <dbReference type="ARBA" id="ARBA00022989"/>
    </source>
</evidence>
<dbReference type="OrthoDB" id="264392at2759"/>
<keyword evidence="3 5" id="KW-1133">Transmembrane helix</keyword>
<dbReference type="InterPro" id="IPR015672">
    <property type="entry name" value="GPHR/GTG"/>
</dbReference>
<sequence>MWLGVCIGLGSFLAASWVGWMFLQWSFLHKYDEADRSLQLLWSLTFAFSCNLLLLVVFEVVGIMDRGLRAWDWYLTLRGLLLLLLVALPLHHAHRALSSAGPFWAQRAAAGAVIAWLAFLYAFWSLGRFLPGVPKGSSALPWLTQAISRLGVLGTWLISVLSGYASVDFPYGYLSLFVRPVEAAEVAAVESQYRQALEMCAEKKKRILLAEADARREAAAAGSRRGAGGALSAFLSGVAGALGGGGGGAGSAAAHVKALRGELANWETLAGALLVELMELKSERQRALDSRTPLGHARNGLGYAMSAYCLYRLAASLKALALGEDLSSDPISSTLRFALRRLSHGRVVVDPALLNQYVSLAFVGAISALSIRAFMRNAWQIFAAATRSRGLAGGGRAGAAAGGAGVGGAGLVALLSELTGVYAVSSLLLIRRNVPLDHRAAIDEAVGGTLEFQFFHRWFNALFIASALLTAALHWARYRVTAGDALGGEPVLPLHAKGAAARQ</sequence>
<feature type="domain" description="Abscisic acid G-protein coupled receptor-like" evidence="6">
    <location>
        <begin position="290"/>
        <end position="478"/>
    </location>
</feature>
<keyword evidence="2 5" id="KW-0812">Transmembrane</keyword>
<name>A0A2V0PPQ4_9CHLO</name>
<feature type="transmembrane region" description="Helical" evidence="5">
    <location>
        <begin position="40"/>
        <end position="61"/>
    </location>
</feature>
<feature type="domain" description="Golgi pH regulator conserved" evidence="7">
    <location>
        <begin position="144"/>
        <end position="207"/>
    </location>
</feature>
<evidence type="ECO:0000256" key="2">
    <source>
        <dbReference type="ARBA" id="ARBA00022692"/>
    </source>
</evidence>
<feature type="transmembrane region" description="Helical" evidence="5">
    <location>
        <begin position="147"/>
        <end position="167"/>
    </location>
</feature>
<feature type="transmembrane region" description="Helical" evidence="5">
    <location>
        <begin position="104"/>
        <end position="126"/>
    </location>
</feature>
<dbReference type="InterPro" id="IPR022535">
    <property type="entry name" value="Golgi_pH-regulator_cons_dom"/>
</dbReference>
<dbReference type="InParanoid" id="A0A2V0PPQ4"/>
<feature type="transmembrane region" description="Helical" evidence="5">
    <location>
        <begin position="357"/>
        <end position="375"/>
    </location>
</feature>